<name>A0ABW6SZI3_9ACTN</name>
<evidence type="ECO:0000256" key="1">
    <source>
        <dbReference type="SAM" id="MobiDB-lite"/>
    </source>
</evidence>
<dbReference type="EMBL" id="JBIASD010000022">
    <property type="protein sequence ID" value="MFF3669557.1"/>
    <property type="molecule type" value="Genomic_DNA"/>
</dbReference>
<proteinExistence type="predicted"/>
<accession>A0ABW6SZI3</accession>
<evidence type="ECO:0008006" key="4">
    <source>
        <dbReference type="Google" id="ProtNLM"/>
    </source>
</evidence>
<gene>
    <name evidence="2" type="ORF">ACFYXI_28595</name>
</gene>
<comment type="caution">
    <text evidence="2">The sequence shown here is derived from an EMBL/GenBank/DDBJ whole genome shotgun (WGS) entry which is preliminary data.</text>
</comment>
<dbReference type="RefSeq" id="WP_387415744.1">
    <property type="nucleotide sequence ID" value="NZ_JBIASD010000022.1"/>
</dbReference>
<reference evidence="2 3" key="1">
    <citation type="submission" date="2024-10" db="EMBL/GenBank/DDBJ databases">
        <title>The Natural Products Discovery Center: Release of the First 8490 Sequenced Strains for Exploring Actinobacteria Biosynthetic Diversity.</title>
        <authorList>
            <person name="Kalkreuter E."/>
            <person name="Kautsar S.A."/>
            <person name="Yang D."/>
            <person name="Bader C.D."/>
            <person name="Teijaro C.N."/>
            <person name="Fluegel L."/>
            <person name="Davis C.M."/>
            <person name="Simpson J.R."/>
            <person name="Lauterbach L."/>
            <person name="Steele A.D."/>
            <person name="Gui C."/>
            <person name="Meng S."/>
            <person name="Li G."/>
            <person name="Viehrig K."/>
            <person name="Ye F."/>
            <person name="Su P."/>
            <person name="Kiefer A.F."/>
            <person name="Nichols A."/>
            <person name="Cepeda A.J."/>
            <person name="Yan W."/>
            <person name="Fan B."/>
            <person name="Jiang Y."/>
            <person name="Adhikari A."/>
            <person name="Zheng C.-J."/>
            <person name="Schuster L."/>
            <person name="Cowan T.M."/>
            <person name="Smanski M.J."/>
            <person name="Chevrette M.G."/>
            <person name="De Carvalho L.P.S."/>
            <person name="Shen B."/>
        </authorList>
    </citation>
    <scope>NUCLEOTIDE SEQUENCE [LARGE SCALE GENOMIC DNA]</scope>
    <source>
        <strain evidence="2 3">NPDC002173</strain>
    </source>
</reference>
<organism evidence="2 3">
    <name type="scientific">Microtetraspora malaysiensis</name>
    <dbReference type="NCBI Taxonomy" id="161358"/>
    <lineage>
        <taxon>Bacteria</taxon>
        <taxon>Bacillati</taxon>
        <taxon>Actinomycetota</taxon>
        <taxon>Actinomycetes</taxon>
        <taxon>Streptosporangiales</taxon>
        <taxon>Streptosporangiaceae</taxon>
        <taxon>Microtetraspora</taxon>
    </lineage>
</organism>
<protein>
    <recommendedName>
        <fullName evidence="4">ANTAR domain-containing protein</fullName>
    </recommendedName>
</protein>
<keyword evidence="3" id="KW-1185">Reference proteome</keyword>
<evidence type="ECO:0000313" key="2">
    <source>
        <dbReference type="EMBL" id="MFF3669557.1"/>
    </source>
</evidence>
<feature type="region of interest" description="Disordered" evidence="1">
    <location>
        <begin position="64"/>
        <end position="97"/>
    </location>
</feature>
<evidence type="ECO:0000313" key="3">
    <source>
        <dbReference type="Proteomes" id="UP001602013"/>
    </source>
</evidence>
<sequence length="97" mass="10195">MLSVTAAAIRNADDRTTIDTAVRLLFFAPVTSETRAAAYRLLASTPGVAAVGQVTDALAMQASTRYPGRPRPRIRSRTAQTPAGRGMSATVDTATDT</sequence>
<dbReference type="Proteomes" id="UP001602013">
    <property type="component" value="Unassembled WGS sequence"/>
</dbReference>